<protein>
    <submittedName>
        <fullName evidence="2">Uncharacterized protein</fullName>
    </submittedName>
</protein>
<dbReference type="EMBL" id="BPLR01006688">
    <property type="protein sequence ID" value="GIY11741.1"/>
    <property type="molecule type" value="Genomic_DNA"/>
</dbReference>
<organism evidence="2 3">
    <name type="scientific">Caerostris extrusa</name>
    <name type="common">Bark spider</name>
    <name type="synonym">Caerostris bankana</name>
    <dbReference type="NCBI Taxonomy" id="172846"/>
    <lineage>
        <taxon>Eukaryota</taxon>
        <taxon>Metazoa</taxon>
        <taxon>Ecdysozoa</taxon>
        <taxon>Arthropoda</taxon>
        <taxon>Chelicerata</taxon>
        <taxon>Arachnida</taxon>
        <taxon>Araneae</taxon>
        <taxon>Araneomorphae</taxon>
        <taxon>Entelegynae</taxon>
        <taxon>Araneoidea</taxon>
        <taxon>Araneidae</taxon>
        <taxon>Caerostris</taxon>
    </lineage>
</organism>
<reference evidence="2 3" key="1">
    <citation type="submission" date="2021-06" db="EMBL/GenBank/DDBJ databases">
        <title>Caerostris extrusa draft genome.</title>
        <authorList>
            <person name="Kono N."/>
            <person name="Arakawa K."/>
        </authorList>
    </citation>
    <scope>NUCLEOTIDE SEQUENCE [LARGE SCALE GENOMIC DNA]</scope>
</reference>
<feature type="region of interest" description="Disordered" evidence="1">
    <location>
        <begin position="52"/>
        <end position="76"/>
    </location>
</feature>
<feature type="compositionally biased region" description="Polar residues" evidence="1">
    <location>
        <begin position="52"/>
        <end position="70"/>
    </location>
</feature>
<name>A0AAV4QUH2_CAEEX</name>
<dbReference type="Proteomes" id="UP001054945">
    <property type="component" value="Unassembled WGS sequence"/>
</dbReference>
<comment type="caution">
    <text evidence="2">The sequence shown here is derived from an EMBL/GenBank/DDBJ whole genome shotgun (WGS) entry which is preliminary data.</text>
</comment>
<keyword evidence="3" id="KW-1185">Reference proteome</keyword>
<evidence type="ECO:0000313" key="3">
    <source>
        <dbReference type="Proteomes" id="UP001054945"/>
    </source>
</evidence>
<accession>A0AAV4QUH2</accession>
<evidence type="ECO:0000256" key="1">
    <source>
        <dbReference type="SAM" id="MobiDB-lite"/>
    </source>
</evidence>
<feature type="region of interest" description="Disordered" evidence="1">
    <location>
        <begin position="1"/>
        <end position="37"/>
    </location>
</feature>
<gene>
    <name evidence="2" type="ORF">CEXT_402911</name>
</gene>
<sequence>MNDREEFSSEGNDRASDNGETEMKSTHPRGSRWGNKRWLVDDDSLPMTCQTEEQGNRTILLSSPRNSGNPTRWLCG</sequence>
<feature type="compositionally biased region" description="Basic and acidic residues" evidence="1">
    <location>
        <begin position="1"/>
        <end position="25"/>
    </location>
</feature>
<dbReference type="AlphaFoldDB" id="A0AAV4QUH2"/>
<evidence type="ECO:0000313" key="2">
    <source>
        <dbReference type="EMBL" id="GIY11741.1"/>
    </source>
</evidence>
<proteinExistence type="predicted"/>